<accession>A0AAC9AMM4</accession>
<dbReference type="Proteomes" id="UP000178666">
    <property type="component" value="Chromosome"/>
</dbReference>
<feature type="chain" id="PRO_5042083001" description="Lipoprotein" evidence="1">
    <location>
        <begin position="27"/>
        <end position="144"/>
    </location>
</feature>
<feature type="signal peptide" evidence="1">
    <location>
        <begin position="1"/>
        <end position="26"/>
    </location>
</feature>
<dbReference type="EMBL" id="CP014352">
    <property type="protein sequence ID" value="AMS04197.1"/>
    <property type="molecule type" value="Genomic_DNA"/>
</dbReference>
<gene>
    <name evidence="3" type="ORF">A8L58_02005</name>
    <name evidence="2" type="ORF">AXH35_00535</name>
</gene>
<keyword evidence="1" id="KW-0732">Signal</keyword>
<dbReference type="Proteomes" id="UP000075221">
    <property type="component" value="Chromosome"/>
</dbReference>
<evidence type="ECO:0000313" key="2">
    <source>
        <dbReference type="EMBL" id="AMS04197.1"/>
    </source>
</evidence>
<keyword evidence="5" id="KW-1185">Reference proteome</keyword>
<proteinExistence type="predicted"/>
<evidence type="ECO:0000256" key="1">
    <source>
        <dbReference type="SAM" id="SignalP"/>
    </source>
</evidence>
<evidence type="ECO:0000313" key="3">
    <source>
        <dbReference type="EMBL" id="AOZ45691.1"/>
    </source>
</evidence>
<organism evidence="2 4">
    <name type="scientific">Acidipropionibacterium acidipropionici</name>
    <dbReference type="NCBI Taxonomy" id="1748"/>
    <lineage>
        <taxon>Bacteria</taxon>
        <taxon>Bacillati</taxon>
        <taxon>Actinomycetota</taxon>
        <taxon>Actinomycetes</taxon>
        <taxon>Propionibacteriales</taxon>
        <taxon>Propionibacteriaceae</taxon>
        <taxon>Acidipropionibacterium</taxon>
    </lineage>
</organism>
<protein>
    <recommendedName>
        <fullName evidence="6">Lipoprotein</fullName>
    </recommendedName>
</protein>
<dbReference type="PROSITE" id="PS51257">
    <property type="entry name" value="PROKAR_LIPOPROTEIN"/>
    <property type="match status" value="1"/>
</dbReference>
<sequence>MRRPASAVLALIMACGALLLAGCSSAAKLEAYEIGNDSVASVNSVVGTRKVSGVSTGKSNGATYKQYTYESGTVTQDLASYLLKNLAKNGWTPTVDFNLEQIPGKAQLATKSSEEGKILLMDVDYKDTGYTIKLTQTKGTLKSK</sequence>
<dbReference type="EMBL" id="CP015970">
    <property type="protein sequence ID" value="AOZ45691.1"/>
    <property type="molecule type" value="Genomic_DNA"/>
</dbReference>
<evidence type="ECO:0000313" key="5">
    <source>
        <dbReference type="Proteomes" id="UP000178666"/>
    </source>
</evidence>
<dbReference type="AlphaFoldDB" id="A0AAC9AMM4"/>
<evidence type="ECO:0008006" key="6">
    <source>
        <dbReference type="Google" id="ProtNLM"/>
    </source>
</evidence>
<evidence type="ECO:0000313" key="4">
    <source>
        <dbReference type="Proteomes" id="UP000075221"/>
    </source>
</evidence>
<reference evidence="2 4" key="2">
    <citation type="submission" date="2016-02" db="EMBL/GenBank/DDBJ databases">
        <title>Complete Genome Sequence of Propionibacterium acidipropionici ATCC 55737.</title>
        <authorList>
            <person name="Luna Flores C.H."/>
            <person name="Nielsen L.K."/>
            <person name="Marcellin E."/>
        </authorList>
    </citation>
    <scope>NUCLEOTIDE SEQUENCE [LARGE SCALE GENOMIC DNA]</scope>
    <source>
        <strain evidence="2 4">ATCC 55737</strain>
    </source>
</reference>
<reference evidence="3 5" key="1">
    <citation type="journal article" date="2016" name="Plant Dis.">
        <title>Improved production of propionic acid using genome shuffling.</title>
        <authorList>
            <person name="Luna-Flores C.H."/>
            <person name="Palfreyman R.W."/>
            <person name="Kromer J.O."/>
            <person name="Nielsen L.K."/>
            <person name="Marcellin E."/>
        </authorList>
    </citation>
    <scope>NUCLEOTIDE SEQUENCE [LARGE SCALE GENOMIC DNA]</scope>
    <source>
        <strain evidence="3 5">F3E8</strain>
    </source>
</reference>
<name>A0AAC9AMM4_9ACTN</name>